<sequence>MDKVLRFGLFFLAVGVLAQVNSHKGFGPGDQEWGFFDIRKGAHMFYWLFYVQGPKEVNRYDKPLVIWLQGGPGGSSTGFGNFEEIGPLYVNGTERPSTWAKHVNLLFIDNPVGAGFSYTDSNDYLTTNNVEIGRDMVSFLISFYAKFPKFAKTPLYIFCESYGGKMTVEIAKQLLAAIEVGKLKANFVGVGLGDSWISPVDSVNYWAPFLLQSGLVDQQGYKKISQGAEKVEKAVNDGNFIRATDLWGALEMTIMRETINVDFYNILYKVPLSFLSVKPKEFDDDALQALMEGPVKKALGIPSSVVHNSQSGDVFRSLSGDFMKPVTSVVEELLNNTNLQVVVLTGTLDLIVDTPGTVHWIDKLRWKGAEAWQTAERDAIVLNGYIEGYVKKFGNLYLYWVLRAGHMIPSDNPSTALEILRRTTKFDKV</sequence>
<feature type="signal peptide" evidence="12">
    <location>
        <begin position="1"/>
        <end position="18"/>
    </location>
</feature>
<dbReference type="GO" id="GO:0005576">
    <property type="term" value="C:extracellular region"/>
    <property type="evidence" value="ECO:0007669"/>
    <property type="project" value="UniProtKB-SubCell"/>
</dbReference>
<protein>
    <recommendedName>
        <fullName evidence="10">Retinoid-inducible serine carboxypeptidase</fullName>
    </recommendedName>
    <alternativeName>
        <fullName evidence="11">Serine carboxypeptidase 1</fullName>
    </alternativeName>
</protein>
<feature type="chain" id="PRO_5042921771" description="Retinoid-inducible serine carboxypeptidase" evidence="12">
    <location>
        <begin position="19"/>
        <end position="429"/>
    </location>
</feature>
<evidence type="ECO:0000256" key="2">
    <source>
        <dbReference type="ARBA" id="ARBA00009431"/>
    </source>
</evidence>
<evidence type="ECO:0000256" key="9">
    <source>
        <dbReference type="ARBA" id="ARBA00055847"/>
    </source>
</evidence>
<organism evidence="13 14">
    <name type="scientific">Polyplax serrata</name>
    <name type="common">Common mouse louse</name>
    <dbReference type="NCBI Taxonomy" id="468196"/>
    <lineage>
        <taxon>Eukaryota</taxon>
        <taxon>Metazoa</taxon>
        <taxon>Ecdysozoa</taxon>
        <taxon>Arthropoda</taxon>
        <taxon>Hexapoda</taxon>
        <taxon>Insecta</taxon>
        <taxon>Pterygota</taxon>
        <taxon>Neoptera</taxon>
        <taxon>Paraneoptera</taxon>
        <taxon>Psocodea</taxon>
        <taxon>Troctomorpha</taxon>
        <taxon>Phthiraptera</taxon>
        <taxon>Anoplura</taxon>
        <taxon>Polyplacidae</taxon>
        <taxon>Polyplax</taxon>
    </lineage>
</organism>
<dbReference type="GO" id="GO:0004185">
    <property type="term" value="F:serine-type carboxypeptidase activity"/>
    <property type="evidence" value="ECO:0007669"/>
    <property type="project" value="InterPro"/>
</dbReference>
<comment type="subcellular location">
    <subcellularLocation>
        <location evidence="1">Secreted</location>
    </subcellularLocation>
</comment>
<evidence type="ECO:0000256" key="8">
    <source>
        <dbReference type="ARBA" id="ARBA00023180"/>
    </source>
</evidence>
<keyword evidence="8" id="KW-0325">Glycoprotein</keyword>
<evidence type="ECO:0000256" key="7">
    <source>
        <dbReference type="ARBA" id="ARBA00022801"/>
    </source>
</evidence>
<keyword evidence="6 12" id="KW-0732">Signal</keyword>
<dbReference type="SUPFAM" id="SSF53474">
    <property type="entry name" value="alpha/beta-Hydrolases"/>
    <property type="match status" value="1"/>
</dbReference>
<evidence type="ECO:0000256" key="11">
    <source>
        <dbReference type="ARBA" id="ARBA00077736"/>
    </source>
</evidence>
<evidence type="ECO:0000256" key="6">
    <source>
        <dbReference type="ARBA" id="ARBA00022729"/>
    </source>
</evidence>
<keyword evidence="5" id="KW-0645">Protease</keyword>
<dbReference type="Gene3D" id="3.40.50.1820">
    <property type="entry name" value="alpha/beta hydrolase"/>
    <property type="match status" value="1"/>
</dbReference>
<reference evidence="13 14" key="1">
    <citation type="submission" date="2023-10" db="EMBL/GenBank/DDBJ databases">
        <title>Genomes of two closely related lineages of the louse Polyplax serrata with different host specificities.</title>
        <authorList>
            <person name="Martinu J."/>
            <person name="Tarabai H."/>
            <person name="Stefka J."/>
            <person name="Hypsa V."/>
        </authorList>
    </citation>
    <scope>NUCLEOTIDE SEQUENCE [LARGE SCALE GENOMIC DNA]</scope>
    <source>
        <strain evidence="13">HR10_N</strain>
    </source>
</reference>
<dbReference type="EMBL" id="JAWJWE010000007">
    <property type="protein sequence ID" value="KAK6632800.1"/>
    <property type="molecule type" value="Genomic_DNA"/>
</dbReference>
<evidence type="ECO:0000313" key="13">
    <source>
        <dbReference type="EMBL" id="KAK6632800.1"/>
    </source>
</evidence>
<keyword evidence="4" id="KW-0121">Carboxypeptidase</keyword>
<dbReference type="PANTHER" id="PTHR11802">
    <property type="entry name" value="SERINE PROTEASE FAMILY S10 SERINE CARBOXYPEPTIDASE"/>
    <property type="match status" value="1"/>
</dbReference>
<dbReference type="Pfam" id="PF00450">
    <property type="entry name" value="Peptidase_S10"/>
    <property type="match status" value="1"/>
</dbReference>
<gene>
    <name evidence="13" type="ORF">RUM43_013571</name>
</gene>
<dbReference type="InterPro" id="IPR029058">
    <property type="entry name" value="AB_hydrolase_fold"/>
</dbReference>
<evidence type="ECO:0000256" key="12">
    <source>
        <dbReference type="SAM" id="SignalP"/>
    </source>
</evidence>
<comment type="function">
    <text evidence="9">May be involved in vascular wall and kidney homeostasis.</text>
</comment>
<dbReference type="Proteomes" id="UP001372834">
    <property type="component" value="Unassembled WGS sequence"/>
</dbReference>
<dbReference type="InterPro" id="IPR001563">
    <property type="entry name" value="Peptidase_S10"/>
</dbReference>
<dbReference type="PRINTS" id="PR00724">
    <property type="entry name" value="CRBOXYPTASEC"/>
</dbReference>
<evidence type="ECO:0000256" key="10">
    <source>
        <dbReference type="ARBA" id="ARBA00070242"/>
    </source>
</evidence>
<dbReference type="FunFam" id="3.40.50.1820:FF:000075">
    <property type="entry name" value="Carboxypeptidase"/>
    <property type="match status" value="1"/>
</dbReference>
<dbReference type="GO" id="GO:0006508">
    <property type="term" value="P:proteolysis"/>
    <property type="evidence" value="ECO:0007669"/>
    <property type="project" value="UniProtKB-KW"/>
</dbReference>
<proteinExistence type="inferred from homology"/>
<accession>A0AAN8Q2X5</accession>
<dbReference type="AlphaFoldDB" id="A0AAN8Q2X5"/>
<evidence type="ECO:0000256" key="5">
    <source>
        <dbReference type="ARBA" id="ARBA00022670"/>
    </source>
</evidence>
<evidence type="ECO:0000313" key="14">
    <source>
        <dbReference type="Proteomes" id="UP001372834"/>
    </source>
</evidence>
<comment type="similarity">
    <text evidence="2">Belongs to the peptidase S10 family.</text>
</comment>
<comment type="caution">
    <text evidence="13">The sequence shown here is derived from an EMBL/GenBank/DDBJ whole genome shotgun (WGS) entry which is preliminary data.</text>
</comment>
<keyword evidence="3" id="KW-0964">Secreted</keyword>
<keyword evidence="7" id="KW-0378">Hydrolase</keyword>
<dbReference type="PANTHER" id="PTHR11802:SF3">
    <property type="entry name" value="RETINOID-INDUCIBLE SERINE CARBOXYPEPTIDASE"/>
    <property type="match status" value="1"/>
</dbReference>
<evidence type="ECO:0000256" key="1">
    <source>
        <dbReference type="ARBA" id="ARBA00004613"/>
    </source>
</evidence>
<evidence type="ECO:0000256" key="3">
    <source>
        <dbReference type="ARBA" id="ARBA00022525"/>
    </source>
</evidence>
<name>A0AAN8Q2X5_POLSC</name>
<evidence type="ECO:0000256" key="4">
    <source>
        <dbReference type="ARBA" id="ARBA00022645"/>
    </source>
</evidence>